<dbReference type="EMBL" id="LT629792">
    <property type="protein sequence ID" value="SDT98538.1"/>
    <property type="molecule type" value="Genomic_DNA"/>
</dbReference>
<feature type="domain" description="Galactofuranosyltransferase GlfT2 N-terminal" evidence="5">
    <location>
        <begin position="51"/>
        <end position="178"/>
    </location>
</feature>
<evidence type="ECO:0000256" key="3">
    <source>
        <dbReference type="ARBA" id="ARBA00022676"/>
    </source>
</evidence>
<dbReference type="RefSeq" id="WP_092648718.1">
    <property type="nucleotide sequence ID" value="NZ_LT629792.1"/>
</dbReference>
<keyword evidence="3" id="KW-0328">Glycosyltransferase</keyword>
<dbReference type="InterPro" id="IPR040492">
    <property type="entry name" value="GlfT2_N"/>
</dbReference>
<protein>
    <submittedName>
        <fullName evidence="7">Galactofuranosylgalactofuranosylrhamnosyl-N-acetylglucosaminyl-diphospho-decaprenol beta-1,5/1,6-galactofuranosyltransferase</fullName>
    </submittedName>
</protein>
<comment type="similarity">
    <text evidence="2">Belongs to the glycosyltransferase 2 family.</text>
</comment>
<dbReference type="InterPro" id="IPR045699">
    <property type="entry name" value="GlfT2_C"/>
</dbReference>
<comment type="pathway">
    <text evidence="1">Cell wall biogenesis; cell wall polysaccharide biosynthesis.</text>
</comment>
<evidence type="ECO:0000256" key="2">
    <source>
        <dbReference type="ARBA" id="ARBA00006739"/>
    </source>
</evidence>
<evidence type="ECO:0000256" key="4">
    <source>
        <dbReference type="ARBA" id="ARBA00022679"/>
    </source>
</evidence>
<keyword evidence="4" id="KW-0808">Transferase</keyword>
<evidence type="ECO:0000313" key="7">
    <source>
        <dbReference type="EMBL" id="SDT98538.1"/>
    </source>
</evidence>
<dbReference type="Proteomes" id="UP000198976">
    <property type="component" value="Chromosome I"/>
</dbReference>
<feature type="domain" description="Galactofuranosyltransferase-2 C-terminal" evidence="6">
    <location>
        <begin position="463"/>
        <end position="652"/>
    </location>
</feature>
<evidence type="ECO:0000259" key="6">
    <source>
        <dbReference type="Pfam" id="PF19320"/>
    </source>
</evidence>
<evidence type="ECO:0000313" key="8">
    <source>
        <dbReference type="Proteomes" id="UP000198976"/>
    </source>
</evidence>
<keyword evidence="8" id="KW-1185">Reference proteome</keyword>
<dbReference type="Pfam" id="PF17994">
    <property type="entry name" value="Glft2_N"/>
    <property type="match status" value="1"/>
</dbReference>
<reference evidence="7 8" key="1">
    <citation type="submission" date="2016-10" db="EMBL/GenBank/DDBJ databases">
        <authorList>
            <person name="Varghese N."/>
            <person name="Submissions S."/>
        </authorList>
    </citation>
    <scope>NUCLEOTIDE SEQUENCE [LARGE SCALE GENOMIC DNA]</scope>
    <source>
        <strain evidence="7 8">DSM 9169</strain>
    </source>
</reference>
<gene>
    <name evidence="7" type="ORF">SAMN04489714_1430</name>
</gene>
<accession>A0ABY0V8P3</accession>
<proteinExistence type="inferred from homology"/>
<dbReference type="Pfam" id="PF19320">
    <property type="entry name" value="GlfT2_domain3"/>
    <property type="match status" value="1"/>
</dbReference>
<dbReference type="PANTHER" id="PTHR43179">
    <property type="entry name" value="RHAMNOSYLTRANSFERASE WBBL"/>
    <property type="match status" value="1"/>
</dbReference>
<evidence type="ECO:0000256" key="1">
    <source>
        <dbReference type="ARBA" id="ARBA00004776"/>
    </source>
</evidence>
<evidence type="ECO:0000259" key="5">
    <source>
        <dbReference type="Pfam" id="PF17994"/>
    </source>
</evidence>
<name>A0ABY0V8P3_9ACTO</name>
<organism evidence="7 8">
    <name type="scientific">Schaalia radingae</name>
    <dbReference type="NCBI Taxonomy" id="131110"/>
    <lineage>
        <taxon>Bacteria</taxon>
        <taxon>Bacillati</taxon>
        <taxon>Actinomycetota</taxon>
        <taxon>Actinomycetes</taxon>
        <taxon>Actinomycetales</taxon>
        <taxon>Actinomycetaceae</taxon>
        <taxon>Schaalia</taxon>
    </lineage>
</organism>
<dbReference type="InterPro" id="IPR029044">
    <property type="entry name" value="Nucleotide-diphossugar_trans"/>
</dbReference>
<sequence>MSTKTHDDYTQVARIVFPAQGEEDLLPLYVDFGRAHNSTEPIDAGSKKARNATLRSLAMQRHGGEDHSALINGDSTMRLPGGLRVSFASVFNAFPASYWRQWTRATAARLEVTIKGRASVLVYKSNAQGRFVRIDSATVDSRTVEFDISLKTFADGGWIWFDVIASDEDAQFLSGCWKVDACPDGDASLSIGITTFNRPDYCAKTILALGEAENLKDILKRVYVVDQGNKYVSDDELYPKAAESLGDRLVMIHQGNMGGSGGFSRGMYESVQADETEFHMLLDDDVIVNPESVERLVRFASLCRNRTIVGGQMFDLNDRAVAHSFGEGINTWRWLWGPVPGTENRIDLALANLRQRRELHRRLDVDYNGWWMTLIPVSVIKEIGLSLPIFIKWDDLEYSLRASEHGVSTVTLPGAGLWHVAWGDKDDARDWQAYYHEHNRILTALLHSPYDHGGRLPYELTTLDVKHSVSAEYYAQSARLMAVRDILSGPEHLHRTLKTRMQQLREMTKNFTDAQYKSEPDAFPPINRLSRSRFKKGLPKGPNMLTLGPWTLKTLIRLMTPPKESAKQHPEGFVAHADSKYFILSQFDSVLVTKADGSGTAWYKRDPRKLRKLLSQSISARSQLISRWDELSAQYRQALAHIVSLDEWAKTFGITSNESSETAAAEY</sequence>
<dbReference type="Pfam" id="PF13641">
    <property type="entry name" value="Glyco_tranf_2_3"/>
    <property type="match status" value="1"/>
</dbReference>
<dbReference type="PANTHER" id="PTHR43179:SF12">
    <property type="entry name" value="GALACTOFURANOSYLTRANSFERASE GLFT2"/>
    <property type="match status" value="1"/>
</dbReference>
<dbReference type="SUPFAM" id="SSF53448">
    <property type="entry name" value="Nucleotide-diphospho-sugar transferases"/>
    <property type="match status" value="1"/>
</dbReference>
<dbReference type="Gene3D" id="3.90.550.60">
    <property type="match status" value="1"/>
</dbReference>